<accession>Q5LQH7</accession>
<sequence>MTGLVSLSSSNKMTVTSALSRTISRPLVRALALVSGLGLAACDTVPLEDTPTRAQTPGLSLEPMKSFGATRVQPPQRSNGNIAADFLALHFQLESGRDLPVFTRFETPITVRVTGSPPASLQPDLTRLLGRLRSEAGIDIRQVSEAGASITIEAVSREEIGRALPHAACFVVPNVSSLAEFRRDRRKDKTNWANLRKRERLGIFVPYDSSPQELRDCLHEELAQAIGPLNDLYSLPDSVFNDDNIHTILTGFDMLVLRATYAPELRSGMSRDQVTAVLPDLLGRLNPRGVTVAARPVVTTPRAWIDQVQAALGPGVAFQTRLDAANRAAQMAQSWGWTDQRRAFGHYMLGRMLQTADPDLAQRHFLTAMQVLQSTPGTRLHQAYVTTQTAAFAISRGDGAGALAQLRPMRDVAAQAENAALLATLMMLEAEALTLLGKTDAARDLRLDSVGWARYGFGSDWAVRAKMQEIASLNPRNALGG</sequence>
<proteinExistence type="predicted"/>
<name>Q5LQH7_RUEPO</name>
<dbReference type="STRING" id="246200.SPO2513"/>
<dbReference type="Proteomes" id="UP000001023">
    <property type="component" value="Chromosome"/>
</dbReference>
<evidence type="ECO:0000313" key="2">
    <source>
        <dbReference type="Proteomes" id="UP000001023"/>
    </source>
</evidence>
<dbReference type="KEGG" id="sil:SPO2513"/>
<reference evidence="1 2" key="2">
    <citation type="journal article" date="2014" name="Stand. Genomic Sci.">
        <title>An updated genome annotation for the model marine bacterium Ruegeria pomeroyi DSS-3.</title>
        <authorList>
            <person name="Rivers A.R."/>
            <person name="Smith C.B."/>
            <person name="Moran M.A."/>
        </authorList>
    </citation>
    <scope>GENOME REANNOTATION</scope>
    <source>
        <strain evidence="2">ATCC 700808 / DSM 15171 / DSS-3</strain>
    </source>
</reference>
<gene>
    <name evidence="1" type="ordered locus">SPO2513</name>
</gene>
<dbReference type="PaxDb" id="246200-SPO2513"/>
<dbReference type="InterPro" id="IPR021323">
    <property type="entry name" value="DUF2927"/>
</dbReference>
<dbReference type="AlphaFoldDB" id="Q5LQH7"/>
<protein>
    <submittedName>
        <fullName evidence="1">Uncharacterized protein</fullName>
    </submittedName>
</protein>
<reference evidence="1 2" key="1">
    <citation type="journal article" date="2004" name="Nature">
        <title>Genome sequence of Silicibacter pomeroyi reveals adaptations to the marine environment.</title>
        <authorList>
            <person name="Moran M.A."/>
            <person name="Buchan A."/>
            <person name="Gonzalez J.M."/>
            <person name="Heidelberg J.F."/>
            <person name="Whitman W.B."/>
            <person name="Kiene R.P."/>
            <person name="Henriksen J.R."/>
            <person name="King G.M."/>
            <person name="Belas R."/>
            <person name="Fuqua C."/>
            <person name="Brinkac L."/>
            <person name="Lewis M."/>
            <person name="Johri S."/>
            <person name="Weaver B."/>
            <person name="Pai G."/>
            <person name="Eisen J.A."/>
            <person name="Rahe E."/>
            <person name="Sheldon W.M."/>
            <person name="Ye W."/>
            <person name="Miller T.R."/>
            <person name="Carlton J."/>
            <person name="Rasko D.A."/>
            <person name="Paulsen I.T."/>
            <person name="Ren Q."/>
            <person name="Daugherty S.C."/>
            <person name="Deboy R.T."/>
            <person name="Dodson R.J."/>
            <person name="Durkin A.S."/>
            <person name="Madupu R."/>
            <person name="Nelson W.C."/>
            <person name="Sullivan S.A."/>
            <person name="Rosovitz M.J."/>
            <person name="Haft D.H."/>
            <person name="Selengut J."/>
            <person name="Ward N."/>
        </authorList>
    </citation>
    <scope>NUCLEOTIDE SEQUENCE [LARGE SCALE GENOMIC DNA]</scope>
    <source>
        <strain evidence="2">ATCC 700808 / DSM 15171 / DSS-3</strain>
    </source>
</reference>
<dbReference type="EMBL" id="CP000031">
    <property type="protein sequence ID" value="AAV95763.1"/>
    <property type="molecule type" value="Genomic_DNA"/>
</dbReference>
<evidence type="ECO:0000313" key="1">
    <source>
        <dbReference type="EMBL" id="AAV95763.1"/>
    </source>
</evidence>
<keyword evidence="2" id="KW-1185">Reference proteome</keyword>
<dbReference type="eggNOG" id="ENOG502Z7V7">
    <property type="taxonomic scope" value="Bacteria"/>
</dbReference>
<organism evidence="1 2">
    <name type="scientific">Ruegeria pomeroyi (strain ATCC 700808 / DSM 15171 / DSS-3)</name>
    <name type="common">Silicibacter pomeroyi</name>
    <dbReference type="NCBI Taxonomy" id="246200"/>
    <lineage>
        <taxon>Bacteria</taxon>
        <taxon>Pseudomonadati</taxon>
        <taxon>Pseudomonadota</taxon>
        <taxon>Alphaproteobacteria</taxon>
        <taxon>Rhodobacterales</taxon>
        <taxon>Roseobacteraceae</taxon>
        <taxon>Ruegeria</taxon>
    </lineage>
</organism>
<dbReference type="HOGENOM" id="CLU_048572_0_0_5"/>
<dbReference type="Pfam" id="PF11150">
    <property type="entry name" value="DUF2927"/>
    <property type="match status" value="1"/>
</dbReference>